<evidence type="ECO:0000259" key="6">
    <source>
        <dbReference type="Pfam" id="PF25994"/>
    </source>
</evidence>
<evidence type="ECO:0000256" key="3">
    <source>
        <dbReference type="SAM" id="MobiDB-lite"/>
    </source>
</evidence>
<proteinExistence type="predicted"/>
<name>A0ABS4EVP5_9HYPH</name>
<dbReference type="RefSeq" id="WP_209856936.1">
    <property type="nucleotide sequence ID" value="NZ_JAGGJV010000013.1"/>
</dbReference>
<dbReference type="Gene3D" id="3.10.560.10">
    <property type="entry name" value="Outer membrane lipoprotein wza domain like"/>
    <property type="match status" value="1"/>
</dbReference>
<feature type="domain" description="AprE-like long alpha-helical hairpin" evidence="6">
    <location>
        <begin position="173"/>
        <end position="354"/>
    </location>
</feature>
<keyword evidence="8" id="KW-1185">Reference proteome</keyword>
<feature type="coiled-coil region" evidence="2">
    <location>
        <begin position="311"/>
        <end position="338"/>
    </location>
</feature>
<comment type="caution">
    <text evidence="7">The sequence shown here is derived from an EMBL/GenBank/DDBJ whole genome shotgun (WGS) entry which is preliminary data.</text>
</comment>
<dbReference type="InterPro" id="IPR019554">
    <property type="entry name" value="Soluble_ligand-bd"/>
</dbReference>
<dbReference type="Proteomes" id="UP000823786">
    <property type="component" value="Unassembled WGS sequence"/>
</dbReference>
<dbReference type="EMBL" id="JAGGJV010000013">
    <property type="protein sequence ID" value="MBP1862035.1"/>
    <property type="molecule type" value="Genomic_DNA"/>
</dbReference>
<reference evidence="7 8" key="1">
    <citation type="submission" date="2021-03" db="EMBL/GenBank/DDBJ databases">
        <title>Genomic Encyclopedia of Type Strains, Phase IV (KMG-IV): sequencing the most valuable type-strain genomes for metagenomic binning, comparative biology and taxonomic classification.</title>
        <authorList>
            <person name="Goeker M."/>
        </authorList>
    </citation>
    <scope>NUCLEOTIDE SEQUENCE [LARGE SCALE GENOMIC DNA]</scope>
    <source>
        <strain evidence="7 8">DSM 26427</strain>
    </source>
</reference>
<sequence>MPYLSLLARKSAFIFVLVIVGFLTTFPASADPYRLVAQDRIALRVVEWRSGEAEFKDWSVLNGAFLINDDGAISIPFVGEVEAVGLTTKELGALIADLLQQRAGLANKPSASVEISQYGPIYVVGAVDKPGQYPFSPDLTVLKAISLAGGFQREPESIGSRLERDRIQAAGTLGGAELDYNGLFVRRARLQAEKEGKETFDIPEELRGTKGIEELHAEELDLMKLRQIELESKIAAAKGLGQLYTHEIETLQNKIAAQQRQVTLVKKELSNVNSLVDKGLIQSSRRFSLDRDESDAENKLLDLDFQMIRARQLLEENRRDSEELVNSMNSQIQNELNEVVRGIAKADLQTRVARLLIDETEYEKQRQLPEEDGHGDDFIQFQIARRGENGETTRIAATADTLVEPRDLIEVAPETPHRSKLGMSPPARAQHRIASSDALTR</sequence>
<gene>
    <name evidence="7" type="ORF">J2Z75_005566</name>
</gene>
<evidence type="ECO:0000256" key="1">
    <source>
        <dbReference type="ARBA" id="ARBA00022729"/>
    </source>
</evidence>
<accession>A0ABS4EVP5</accession>
<organism evidence="7 8">
    <name type="scientific">Rhizobium herbae</name>
    <dbReference type="NCBI Taxonomy" id="508661"/>
    <lineage>
        <taxon>Bacteria</taxon>
        <taxon>Pseudomonadati</taxon>
        <taxon>Pseudomonadota</taxon>
        <taxon>Alphaproteobacteria</taxon>
        <taxon>Hyphomicrobiales</taxon>
        <taxon>Rhizobiaceae</taxon>
        <taxon>Rhizobium/Agrobacterium group</taxon>
        <taxon>Rhizobium</taxon>
    </lineage>
</organism>
<dbReference type="InterPro" id="IPR003715">
    <property type="entry name" value="Poly_export_N"/>
</dbReference>
<evidence type="ECO:0000313" key="8">
    <source>
        <dbReference type="Proteomes" id="UP000823786"/>
    </source>
</evidence>
<evidence type="ECO:0000259" key="5">
    <source>
        <dbReference type="Pfam" id="PF10531"/>
    </source>
</evidence>
<evidence type="ECO:0000256" key="2">
    <source>
        <dbReference type="SAM" id="Coils"/>
    </source>
</evidence>
<dbReference type="PANTHER" id="PTHR33619">
    <property type="entry name" value="POLYSACCHARIDE EXPORT PROTEIN GFCE-RELATED"/>
    <property type="match status" value="1"/>
</dbReference>
<keyword evidence="1" id="KW-0732">Signal</keyword>
<dbReference type="InterPro" id="IPR049712">
    <property type="entry name" value="Poly_export"/>
</dbReference>
<feature type="region of interest" description="Disordered" evidence="3">
    <location>
        <begin position="413"/>
        <end position="441"/>
    </location>
</feature>
<dbReference type="Pfam" id="PF02563">
    <property type="entry name" value="Poly_export"/>
    <property type="match status" value="1"/>
</dbReference>
<feature type="domain" description="Soluble ligand binding" evidence="5">
    <location>
        <begin position="121"/>
        <end position="156"/>
    </location>
</feature>
<dbReference type="PANTHER" id="PTHR33619:SF3">
    <property type="entry name" value="POLYSACCHARIDE EXPORT PROTEIN GFCE-RELATED"/>
    <property type="match status" value="1"/>
</dbReference>
<dbReference type="InterPro" id="IPR058781">
    <property type="entry name" value="HH_AprE-like"/>
</dbReference>
<evidence type="ECO:0000259" key="4">
    <source>
        <dbReference type="Pfam" id="PF02563"/>
    </source>
</evidence>
<keyword evidence="2" id="KW-0175">Coiled coil</keyword>
<protein>
    <submittedName>
        <fullName evidence="7">Protein involved in polysaccharide export with SLBB domain</fullName>
    </submittedName>
</protein>
<evidence type="ECO:0000313" key="7">
    <source>
        <dbReference type="EMBL" id="MBP1862035.1"/>
    </source>
</evidence>
<dbReference type="Pfam" id="PF10531">
    <property type="entry name" value="SLBB"/>
    <property type="match status" value="1"/>
</dbReference>
<dbReference type="Gene3D" id="3.30.1950.10">
    <property type="entry name" value="wza like domain"/>
    <property type="match status" value="1"/>
</dbReference>
<dbReference type="Pfam" id="PF25994">
    <property type="entry name" value="HH_AprE"/>
    <property type="match status" value="1"/>
</dbReference>
<feature type="domain" description="Polysaccharide export protein N-terminal" evidence="4">
    <location>
        <begin position="28"/>
        <end position="115"/>
    </location>
</feature>